<organism evidence="1 2">
    <name type="scientific">Aphanizomenon flos-aquae FACHB-1040</name>
    <dbReference type="NCBI Taxonomy" id="2692887"/>
    <lineage>
        <taxon>Bacteria</taxon>
        <taxon>Bacillati</taxon>
        <taxon>Cyanobacteriota</taxon>
        <taxon>Cyanophyceae</taxon>
        <taxon>Nostocales</taxon>
        <taxon>Aphanizomenonaceae</taxon>
        <taxon>Aphanizomenon</taxon>
    </lineage>
</organism>
<proteinExistence type="predicted"/>
<dbReference type="Pfam" id="PF13489">
    <property type="entry name" value="Methyltransf_23"/>
    <property type="match status" value="1"/>
</dbReference>
<dbReference type="Proteomes" id="UP000606721">
    <property type="component" value="Unassembled WGS sequence"/>
</dbReference>
<sequence length="289" mass="32995">MIGINDQHQYRECSQCGSIQILDPVENLADYYPQNYYSLKRKAESSIKQWQRIERAKQSLGKFSPFGWLMNQILGKTYFVDWITYASISKNSAILDVGCGSGTLLKHLQDCGFCKLTGIDPFLEKSNHDREIQLLKQNLAETVGEYDLIMAHHSLEHMPDPLSALQQIARLLKPQGICLIRTPVAGTWAFRTYGSHWVQLDAPRHLFIPFVKGIQELAVRAGLIVKEVIFDSNRFQITGSEKCQRGLDFYSSNQQIFSPTQLKEFDQTSIKLNKAQDGDQACFWLKKAQ</sequence>
<keyword evidence="2" id="KW-1185">Reference proteome</keyword>
<accession>A0ABR8C3J2</accession>
<dbReference type="CDD" id="cd02440">
    <property type="entry name" value="AdoMet_MTases"/>
    <property type="match status" value="1"/>
</dbReference>
<dbReference type="EMBL" id="JACJQT010000058">
    <property type="protein sequence ID" value="MBD2280339.1"/>
    <property type="molecule type" value="Genomic_DNA"/>
</dbReference>
<gene>
    <name evidence="1" type="ORF">H6F99_19310</name>
</gene>
<protein>
    <submittedName>
        <fullName evidence="1">Class I SAM-dependent methyltransferase</fullName>
    </submittedName>
</protein>
<dbReference type="Gene3D" id="3.40.50.150">
    <property type="entry name" value="Vaccinia Virus protein VP39"/>
    <property type="match status" value="1"/>
</dbReference>
<dbReference type="SUPFAM" id="SSF53335">
    <property type="entry name" value="S-adenosyl-L-methionine-dependent methyltransferases"/>
    <property type="match status" value="1"/>
</dbReference>
<keyword evidence="1" id="KW-0489">Methyltransferase</keyword>
<keyword evidence="1" id="KW-0808">Transferase</keyword>
<dbReference type="RefSeq" id="WP_190383935.1">
    <property type="nucleotide sequence ID" value="NZ_JACJQT010000058.1"/>
</dbReference>
<evidence type="ECO:0000313" key="2">
    <source>
        <dbReference type="Proteomes" id="UP000606721"/>
    </source>
</evidence>
<dbReference type="PANTHER" id="PTHR43861">
    <property type="entry name" value="TRANS-ACONITATE 2-METHYLTRANSFERASE-RELATED"/>
    <property type="match status" value="1"/>
</dbReference>
<comment type="caution">
    <text evidence="1">The sequence shown here is derived from an EMBL/GenBank/DDBJ whole genome shotgun (WGS) entry which is preliminary data.</text>
</comment>
<dbReference type="GO" id="GO:0008168">
    <property type="term" value="F:methyltransferase activity"/>
    <property type="evidence" value="ECO:0007669"/>
    <property type="project" value="UniProtKB-KW"/>
</dbReference>
<name>A0ABR8C3J2_APHFL</name>
<dbReference type="GO" id="GO:0032259">
    <property type="term" value="P:methylation"/>
    <property type="evidence" value="ECO:0007669"/>
    <property type="project" value="UniProtKB-KW"/>
</dbReference>
<reference evidence="1 2" key="1">
    <citation type="journal article" date="2020" name="ISME J.">
        <title>Comparative genomics reveals insights into cyanobacterial evolution and habitat adaptation.</title>
        <authorList>
            <person name="Chen M.Y."/>
            <person name="Teng W.K."/>
            <person name="Zhao L."/>
            <person name="Hu C.X."/>
            <person name="Zhou Y.K."/>
            <person name="Han B.P."/>
            <person name="Song L.R."/>
            <person name="Shu W.S."/>
        </authorList>
    </citation>
    <scope>NUCLEOTIDE SEQUENCE [LARGE SCALE GENOMIC DNA]</scope>
    <source>
        <strain evidence="1 2">FACHB-1040</strain>
    </source>
</reference>
<dbReference type="InterPro" id="IPR029063">
    <property type="entry name" value="SAM-dependent_MTases_sf"/>
</dbReference>
<evidence type="ECO:0000313" key="1">
    <source>
        <dbReference type="EMBL" id="MBD2280339.1"/>
    </source>
</evidence>